<reference evidence="3 5" key="3">
    <citation type="submission" date="2019-08" db="EMBL/GenBank/DDBJ databases">
        <authorList>
            <person name="Kuhnert P."/>
        </authorList>
    </citation>
    <scope>NUCLEOTIDE SEQUENCE [LARGE SCALE GENOMIC DNA]</scope>
    <source>
        <strain evidence="3 5">B36.5</strain>
    </source>
</reference>
<evidence type="ECO:0000313" key="4">
    <source>
        <dbReference type="Proteomes" id="UP000042527"/>
    </source>
</evidence>
<dbReference type="Proteomes" id="UP000042527">
    <property type="component" value="Unassembled WGS sequence"/>
</dbReference>
<dbReference type="SUPFAM" id="SSF63520">
    <property type="entry name" value="PTS-regulatory domain, PRD"/>
    <property type="match status" value="1"/>
</dbReference>
<dbReference type="Proteomes" id="UP000323594">
    <property type="component" value="Chromosome"/>
</dbReference>
<accession>A0A0B7GSM7</accession>
<evidence type="ECO:0000313" key="3">
    <source>
        <dbReference type="EMBL" id="QEJ98202.1"/>
    </source>
</evidence>
<dbReference type="EMBL" id="CDNC01000012">
    <property type="protein sequence ID" value="CEM61629.1"/>
    <property type="molecule type" value="Genomic_DNA"/>
</dbReference>
<proteinExistence type="predicted"/>
<dbReference type="GeneID" id="57753231"/>
<feature type="domain" description="PRD" evidence="1">
    <location>
        <begin position="19"/>
        <end position="118"/>
    </location>
</feature>
<dbReference type="RefSeq" id="WP_024752620.1">
    <property type="nucleotide sequence ID" value="NZ_CDNC01000012.1"/>
</dbReference>
<evidence type="ECO:0000259" key="1">
    <source>
        <dbReference type="PROSITE" id="PS51372"/>
    </source>
</evidence>
<name>A0A0B7GSM7_TREPH</name>
<dbReference type="GO" id="GO:0006355">
    <property type="term" value="P:regulation of DNA-templated transcription"/>
    <property type="evidence" value="ECO:0007669"/>
    <property type="project" value="InterPro"/>
</dbReference>
<dbReference type="Gene3D" id="1.10.1790.10">
    <property type="entry name" value="PRD domain"/>
    <property type="match status" value="1"/>
</dbReference>
<dbReference type="EMBL" id="CP042817">
    <property type="protein sequence ID" value="QEJ98202.1"/>
    <property type="molecule type" value="Genomic_DNA"/>
</dbReference>
<reference evidence="4" key="1">
    <citation type="submission" date="2015-01" db="EMBL/GenBank/DDBJ databases">
        <authorList>
            <person name="Manzoor Shahid"/>
            <person name="Zubair Saima"/>
        </authorList>
    </citation>
    <scope>NUCLEOTIDE SEQUENCE [LARGE SCALE GENOMIC DNA]</scope>
    <source>
        <strain evidence="4">V1</strain>
    </source>
</reference>
<evidence type="ECO:0000313" key="5">
    <source>
        <dbReference type="Proteomes" id="UP000323594"/>
    </source>
</evidence>
<sequence length="118" mass="13580">MDLKELLYMRTQVLKDNNVIDDKSADYTMNMIDLVLATKPNIEEDKAEIFFTHLAMASQRAIDGLIENPLDDEVLLTVKEHPLYNEALALRNEMLSKTDIEFSQSEKDFLSAHICNFL</sequence>
<dbReference type="InterPro" id="IPR036634">
    <property type="entry name" value="PRD_sf"/>
</dbReference>
<keyword evidence="4" id="KW-1185">Reference proteome</keyword>
<dbReference type="OrthoDB" id="3192572at2"/>
<reference evidence="2" key="2">
    <citation type="submission" date="2015-01" db="EMBL/GenBank/DDBJ databases">
        <authorList>
            <person name="Xiang T."/>
            <person name="Song Y."/>
            <person name="Huang L."/>
            <person name="Wang B."/>
            <person name="Wu P."/>
        </authorList>
    </citation>
    <scope>NUCLEOTIDE SEQUENCE [LARGE SCALE GENOMIC DNA]</scope>
    <source>
        <strain evidence="2">V1</strain>
    </source>
</reference>
<protein>
    <submittedName>
        <fullName evidence="3">PRD domain-containing protein</fullName>
    </submittedName>
</protein>
<dbReference type="Pfam" id="PF00874">
    <property type="entry name" value="PRD"/>
    <property type="match status" value="1"/>
</dbReference>
<dbReference type="AlphaFoldDB" id="A0A0B7GSM7"/>
<evidence type="ECO:0000313" key="2">
    <source>
        <dbReference type="EMBL" id="CEM61629.1"/>
    </source>
</evidence>
<organism evidence="2 4">
    <name type="scientific">Treponema phagedenis</name>
    <dbReference type="NCBI Taxonomy" id="162"/>
    <lineage>
        <taxon>Bacteria</taxon>
        <taxon>Pseudomonadati</taxon>
        <taxon>Spirochaetota</taxon>
        <taxon>Spirochaetia</taxon>
        <taxon>Spirochaetales</taxon>
        <taxon>Treponemataceae</taxon>
        <taxon>Treponema</taxon>
    </lineage>
</organism>
<dbReference type="InterPro" id="IPR011608">
    <property type="entry name" value="PRD"/>
</dbReference>
<dbReference type="PROSITE" id="PS51372">
    <property type="entry name" value="PRD_2"/>
    <property type="match status" value="1"/>
</dbReference>
<gene>
    <name evidence="3" type="ORF">FUT82_09460</name>
    <name evidence="2" type="ORF">TPHV1_20166</name>
</gene>